<keyword evidence="6" id="KW-1185">Reference proteome</keyword>
<dbReference type="GO" id="GO:0090575">
    <property type="term" value="C:RNA polymerase II transcription regulator complex"/>
    <property type="evidence" value="ECO:0007669"/>
    <property type="project" value="TreeGrafter"/>
</dbReference>
<keyword evidence="2" id="KW-0539">Nucleus</keyword>
<feature type="compositionally biased region" description="Polar residues" evidence="3">
    <location>
        <begin position="105"/>
        <end position="128"/>
    </location>
</feature>
<dbReference type="GO" id="GO:0045944">
    <property type="term" value="P:positive regulation of transcription by RNA polymerase II"/>
    <property type="evidence" value="ECO:0007669"/>
    <property type="project" value="TreeGrafter"/>
</dbReference>
<organism evidence="5 6">
    <name type="scientific">Absidia repens</name>
    <dbReference type="NCBI Taxonomy" id="90262"/>
    <lineage>
        <taxon>Eukaryota</taxon>
        <taxon>Fungi</taxon>
        <taxon>Fungi incertae sedis</taxon>
        <taxon>Mucoromycota</taxon>
        <taxon>Mucoromycotina</taxon>
        <taxon>Mucoromycetes</taxon>
        <taxon>Mucorales</taxon>
        <taxon>Cunninghamellaceae</taxon>
        <taxon>Absidia</taxon>
    </lineage>
</organism>
<evidence type="ECO:0000259" key="4">
    <source>
        <dbReference type="PROSITE" id="PS50888"/>
    </source>
</evidence>
<dbReference type="InterPro" id="IPR011598">
    <property type="entry name" value="bHLH_dom"/>
</dbReference>
<dbReference type="Proteomes" id="UP000193560">
    <property type="component" value="Unassembled WGS sequence"/>
</dbReference>
<evidence type="ECO:0000256" key="1">
    <source>
        <dbReference type="ARBA" id="ARBA00023125"/>
    </source>
</evidence>
<feature type="region of interest" description="Disordered" evidence="3">
    <location>
        <begin position="310"/>
        <end position="339"/>
    </location>
</feature>
<evidence type="ECO:0000313" key="6">
    <source>
        <dbReference type="Proteomes" id="UP000193560"/>
    </source>
</evidence>
<dbReference type="InterPro" id="IPR036638">
    <property type="entry name" value="HLH_DNA-bd_sf"/>
</dbReference>
<evidence type="ECO:0000256" key="3">
    <source>
        <dbReference type="SAM" id="MobiDB-lite"/>
    </source>
</evidence>
<accession>A0A1X2IZD4</accession>
<dbReference type="PANTHER" id="PTHR10328:SF15">
    <property type="entry name" value="BHLH TRANSCRIPTION FACTOR"/>
    <property type="match status" value="1"/>
</dbReference>
<dbReference type="PANTHER" id="PTHR10328">
    <property type="entry name" value="PROTEIN MAX MYC-ASSOCIATED FACTOR X"/>
    <property type="match status" value="1"/>
</dbReference>
<feature type="region of interest" description="Disordered" evidence="3">
    <location>
        <begin position="105"/>
        <end position="229"/>
    </location>
</feature>
<sequence>MALPAEKAAHDLPSPRDLLLSTNEQQQQTKAESPVDNMLIDETEHDSPLSSCGKPQLPSITNMQPYSTTTTPASDEYLRHRMSDMSMTASMNNAGGNGILHLGRPQSNNSTISPPSYDTDNYGNSCGNLPSPLSRRGSMVNIAPSSPLHHDYRRPSITELNSLPPPTTSTSINYRESVNEYDHQSSRSPSPSSFKQHPFYQSEHQQSSDLDHHSFLTSNQGSSSYDQFHRRHSIATAETSPPFTTNRLTIKQRPFRFPGTIYESSNGVYSAPSSPPETVAPNTADGFISGINDVGTAKHARNHGMRHGASDYQANYYTPSSYQSSGQQQQRFHHGHPYSGVYSRRRSILNDDGTPSLARRASMPVVTMGRASAASGLLHHQNSIPSRLKADTSYKSHYHDNTYSTNTMGQSAAATEASMIEQAMDDEDEQETSASMTRKSETPYSRSPELRVSHKLAERKRRKEMKELFDELRDSLPVEKNLKTSKWEILSKAVEYISVLKHRDFEKENEVIGLRHELTMMKRERSGHYGALPY</sequence>
<reference evidence="5 6" key="1">
    <citation type="submission" date="2016-07" db="EMBL/GenBank/DDBJ databases">
        <title>Pervasive Adenine N6-methylation of Active Genes in Fungi.</title>
        <authorList>
            <consortium name="DOE Joint Genome Institute"/>
            <person name="Mondo S.J."/>
            <person name="Dannebaum R.O."/>
            <person name="Kuo R.C."/>
            <person name="Labutti K."/>
            <person name="Haridas S."/>
            <person name="Kuo A."/>
            <person name="Salamov A."/>
            <person name="Ahrendt S.R."/>
            <person name="Lipzen A."/>
            <person name="Sullivan W."/>
            <person name="Andreopoulos W.B."/>
            <person name="Clum A."/>
            <person name="Lindquist E."/>
            <person name="Daum C."/>
            <person name="Ramamoorthy G.K."/>
            <person name="Gryganskyi A."/>
            <person name="Culley D."/>
            <person name="Magnuson J.K."/>
            <person name="James T.Y."/>
            <person name="O'Malley M.A."/>
            <person name="Stajich J.E."/>
            <person name="Spatafora J.W."/>
            <person name="Visel A."/>
            <person name="Grigoriev I.V."/>
        </authorList>
    </citation>
    <scope>NUCLEOTIDE SEQUENCE [LARGE SCALE GENOMIC DNA]</scope>
    <source>
        <strain evidence="5 6">NRRL 1336</strain>
    </source>
</reference>
<feature type="domain" description="BHLH" evidence="4">
    <location>
        <begin position="449"/>
        <end position="500"/>
    </location>
</feature>
<protein>
    <recommendedName>
        <fullName evidence="4">BHLH domain-containing protein</fullName>
    </recommendedName>
</protein>
<dbReference type="SMART" id="SM00353">
    <property type="entry name" value="HLH"/>
    <property type="match status" value="1"/>
</dbReference>
<dbReference type="PROSITE" id="PS50888">
    <property type="entry name" value="BHLH"/>
    <property type="match status" value="1"/>
</dbReference>
<dbReference type="EMBL" id="MCGE01000002">
    <property type="protein sequence ID" value="ORZ24632.1"/>
    <property type="molecule type" value="Genomic_DNA"/>
</dbReference>
<proteinExistence type="predicted"/>
<dbReference type="OrthoDB" id="8964853at2759"/>
<dbReference type="GO" id="GO:0046983">
    <property type="term" value="F:protein dimerization activity"/>
    <property type="evidence" value="ECO:0007669"/>
    <property type="project" value="InterPro"/>
</dbReference>
<feature type="compositionally biased region" description="Polar residues" evidence="3">
    <location>
        <begin position="20"/>
        <end position="31"/>
    </location>
</feature>
<dbReference type="Pfam" id="PF00010">
    <property type="entry name" value="HLH"/>
    <property type="match status" value="1"/>
</dbReference>
<dbReference type="GO" id="GO:0003677">
    <property type="term" value="F:DNA binding"/>
    <property type="evidence" value="ECO:0007669"/>
    <property type="project" value="UniProtKB-KW"/>
</dbReference>
<feature type="region of interest" description="Disordered" evidence="3">
    <location>
        <begin position="1"/>
        <end position="70"/>
    </location>
</feature>
<name>A0A1X2IZD4_9FUNG</name>
<dbReference type="STRING" id="90262.A0A1X2IZD4"/>
<dbReference type="SUPFAM" id="SSF47459">
    <property type="entry name" value="HLH, helix-loop-helix DNA-binding domain"/>
    <property type="match status" value="1"/>
</dbReference>
<dbReference type="AlphaFoldDB" id="A0A1X2IZD4"/>
<keyword evidence="1" id="KW-0238">DNA-binding</keyword>
<comment type="caution">
    <text evidence="5">The sequence shown here is derived from an EMBL/GenBank/DDBJ whole genome shotgun (WGS) entry which is preliminary data.</text>
</comment>
<feature type="compositionally biased region" description="Low complexity" evidence="3">
    <location>
        <begin position="320"/>
        <end position="330"/>
    </location>
</feature>
<dbReference type="GO" id="GO:0003700">
    <property type="term" value="F:DNA-binding transcription factor activity"/>
    <property type="evidence" value="ECO:0007669"/>
    <property type="project" value="TreeGrafter"/>
</dbReference>
<feature type="region of interest" description="Disordered" evidence="3">
    <location>
        <begin position="423"/>
        <end position="453"/>
    </location>
</feature>
<feature type="compositionally biased region" description="Polar residues" evidence="3">
    <location>
        <begin position="58"/>
        <end position="70"/>
    </location>
</feature>
<evidence type="ECO:0000313" key="5">
    <source>
        <dbReference type="EMBL" id="ORZ24632.1"/>
    </source>
</evidence>
<gene>
    <name evidence="5" type="ORF">BCR42DRAFT_403341</name>
</gene>
<evidence type="ECO:0000256" key="2">
    <source>
        <dbReference type="ARBA" id="ARBA00023242"/>
    </source>
</evidence>
<dbReference type="Gene3D" id="4.10.280.10">
    <property type="entry name" value="Helix-loop-helix DNA-binding domain"/>
    <property type="match status" value="1"/>
</dbReference>
<feature type="compositionally biased region" description="Polar residues" evidence="3">
    <location>
        <begin position="215"/>
        <end position="226"/>
    </location>
</feature>
<feature type="compositionally biased region" description="Polar residues" evidence="3">
    <location>
        <begin position="432"/>
        <end position="445"/>
    </location>
</feature>